<keyword evidence="3" id="KW-0786">Thiamine pyrophosphate</keyword>
<organism evidence="5 6">
    <name type="scientific">Pseudonocardia benzenivorans</name>
    <dbReference type="NCBI Taxonomy" id="228005"/>
    <lineage>
        <taxon>Bacteria</taxon>
        <taxon>Bacillati</taxon>
        <taxon>Actinomycetota</taxon>
        <taxon>Actinomycetes</taxon>
        <taxon>Pseudonocardiales</taxon>
        <taxon>Pseudonocardiaceae</taxon>
        <taxon>Pseudonocardia</taxon>
    </lineage>
</organism>
<dbReference type="Pfam" id="PF00676">
    <property type="entry name" value="E1_dh"/>
    <property type="match status" value="1"/>
</dbReference>
<dbReference type="CDD" id="cd02000">
    <property type="entry name" value="TPP_E1_PDC_ADC_BCADC"/>
    <property type="match status" value="1"/>
</dbReference>
<gene>
    <name evidence="5" type="ORF">ACFQ34_06515</name>
</gene>
<sequence length="334" mass="35291">MTASVHRDVSTAASTPDVLRDLLTTMWRIRAFEERVGALKRADEVHGLIHLSIGGEGVAAAVCRQLRDGDAVYSGHRAHGHAVAKGTPLDRTMAELMGREGGLCSGMGGSMHLVDVAHGFLGATGVVGGNIPLALGSALAAKQRGTDAVAVVFFGDGAVQAGLFTESVNLATLWRLPVLLVCENNGFAEFTPRSAHTTVERVSDVVAPYPLPRTTVDGNEVGEVWSAFSELLARARAGEGPALLECLTHRLRGHYEGDPDRYREAVSTEDRQRKDPILRLQRAGHDAGWLAADEPAALEAAARAEVDEAVAWARSSPFPAVARAAALVESGGAR</sequence>
<comment type="caution">
    <text evidence="5">The sequence shown here is derived from an EMBL/GenBank/DDBJ whole genome shotgun (WGS) entry which is preliminary data.</text>
</comment>
<comment type="cofactor">
    <cofactor evidence="1">
        <name>thiamine diphosphate</name>
        <dbReference type="ChEBI" id="CHEBI:58937"/>
    </cofactor>
</comment>
<evidence type="ECO:0000256" key="2">
    <source>
        <dbReference type="ARBA" id="ARBA00023002"/>
    </source>
</evidence>
<dbReference type="Proteomes" id="UP001597182">
    <property type="component" value="Unassembled WGS sequence"/>
</dbReference>
<keyword evidence="6" id="KW-1185">Reference proteome</keyword>
<dbReference type="PANTHER" id="PTHR11516:SF60">
    <property type="entry name" value="PYRUVATE DEHYDROGENASE E1 COMPONENT SUBUNIT ALPHA"/>
    <property type="match status" value="1"/>
</dbReference>
<evidence type="ECO:0000256" key="1">
    <source>
        <dbReference type="ARBA" id="ARBA00001964"/>
    </source>
</evidence>
<protein>
    <submittedName>
        <fullName evidence="5">Thiamine pyrophosphate-dependent dehydrogenase E1 component subunit alpha</fullName>
    </submittedName>
</protein>
<evidence type="ECO:0000313" key="6">
    <source>
        <dbReference type="Proteomes" id="UP001597182"/>
    </source>
</evidence>
<reference evidence="6" key="1">
    <citation type="journal article" date="2019" name="Int. J. Syst. Evol. Microbiol.">
        <title>The Global Catalogue of Microorganisms (GCM) 10K type strain sequencing project: providing services to taxonomists for standard genome sequencing and annotation.</title>
        <authorList>
            <consortium name="The Broad Institute Genomics Platform"/>
            <consortium name="The Broad Institute Genome Sequencing Center for Infectious Disease"/>
            <person name="Wu L."/>
            <person name="Ma J."/>
        </authorList>
    </citation>
    <scope>NUCLEOTIDE SEQUENCE [LARGE SCALE GENOMIC DNA]</scope>
    <source>
        <strain evidence="6">CCUG 49018</strain>
    </source>
</reference>
<dbReference type="InterPro" id="IPR029061">
    <property type="entry name" value="THDP-binding"/>
</dbReference>
<dbReference type="InterPro" id="IPR050642">
    <property type="entry name" value="PDH_E1_Alpha_Subunit"/>
</dbReference>
<accession>A0ABW3VFB6</accession>
<evidence type="ECO:0000259" key="4">
    <source>
        <dbReference type="Pfam" id="PF00676"/>
    </source>
</evidence>
<proteinExistence type="predicted"/>
<evidence type="ECO:0000256" key="3">
    <source>
        <dbReference type="ARBA" id="ARBA00023052"/>
    </source>
</evidence>
<dbReference type="Gene3D" id="3.40.50.970">
    <property type="match status" value="1"/>
</dbReference>
<keyword evidence="2" id="KW-0560">Oxidoreductase</keyword>
<dbReference type="EMBL" id="JBHTMB010000044">
    <property type="protein sequence ID" value="MFD1232934.1"/>
    <property type="molecule type" value="Genomic_DNA"/>
</dbReference>
<dbReference type="PANTHER" id="PTHR11516">
    <property type="entry name" value="PYRUVATE DEHYDROGENASE E1 COMPONENT, ALPHA SUBUNIT BACTERIAL AND ORGANELLAR"/>
    <property type="match status" value="1"/>
</dbReference>
<feature type="domain" description="Dehydrogenase E1 component" evidence="4">
    <location>
        <begin position="26"/>
        <end position="320"/>
    </location>
</feature>
<dbReference type="SUPFAM" id="SSF52518">
    <property type="entry name" value="Thiamin diphosphate-binding fold (THDP-binding)"/>
    <property type="match status" value="1"/>
</dbReference>
<dbReference type="InterPro" id="IPR001017">
    <property type="entry name" value="DH_E1"/>
</dbReference>
<name>A0ABW3VFB6_9PSEU</name>
<dbReference type="RefSeq" id="WP_346091906.1">
    <property type="nucleotide sequence ID" value="NZ_BAABKS010000043.1"/>
</dbReference>
<evidence type="ECO:0000313" key="5">
    <source>
        <dbReference type="EMBL" id="MFD1232934.1"/>
    </source>
</evidence>